<dbReference type="Proteomes" id="UP000050360">
    <property type="component" value="Unassembled WGS sequence"/>
</dbReference>
<sequence length="193" mass="22930">MPEKPEKSRINLENILKVEREERKKLVPLEHDFYGNIVQQIQSLEDEKRRINDQYSTKHAIIEDEQKTVKNAIESIIYKRTTKIINEARYNAEMSLHETSRQKEKQNLDSMTGEERIFYNRLLEVMTQWRSEIVNSIFKREKPVYHKPEVLQQGDKLPEILSAEKNDISKELPEKNDISKEPPEKNDISKELP</sequence>
<evidence type="ECO:0000256" key="1">
    <source>
        <dbReference type="SAM" id="MobiDB-lite"/>
    </source>
</evidence>
<evidence type="ECO:0000313" key="3">
    <source>
        <dbReference type="Proteomes" id="UP000050360"/>
    </source>
</evidence>
<protein>
    <recommendedName>
        <fullName evidence="4">GINS subunit domain-containing protein</fullName>
    </recommendedName>
</protein>
<comment type="caution">
    <text evidence="2">The sequence shown here is derived from an EMBL/GenBank/DDBJ whole genome shotgun (WGS) entry which is preliminary data.</text>
</comment>
<feature type="compositionally biased region" description="Basic and acidic residues" evidence="1">
    <location>
        <begin position="156"/>
        <end position="193"/>
    </location>
</feature>
<name>A0A0P8ABE5_9EURY</name>
<proteinExistence type="predicted"/>
<dbReference type="EMBL" id="LKCM01000383">
    <property type="protein sequence ID" value="KPQ41296.1"/>
    <property type="molecule type" value="Genomic_DNA"/>
</dbReference>
<dbReference type="CDD" id="cd11714">
    <property type="entry name" value="GINS_A_archaea"/>
    <property type="match status" value="1"/>
</dbReference>
<organism evidence="2 3">
    <name type="scientific">Candidatus Methanoperedens nitratireducens</name>
    <dbReference type="NCBI Taxonomy" id="1392998"/>
    <lineage>
        <taxon>Archaea</taxon>
        <taxon>Methanobacteriati</taxon>
        <taxon>Methanobacteriota</taxon>
        <taxon>Stenosarchaea group</taxon>
        <taxon>Methanomicrobia</taxon>
        <taxon>Methanosarcinales</taxon>
        <taxon>ANME-2 cluster</taxon>
        <taxon>Candidatus Methanoperedentaceae</taxon>
        <taxon>Candidatus Methanoperedens</taxon>
    </lineage>
</organism>
<evidence type="ECO:0008006" key="4">
    <source>
        <dbReference type="Google" id="ProtNLM"/>
    </source>
</evidence>
<evidence type="ECO:0000313" key="2">
    <source>
        <dbReference type="EMBL" id="KPQ41296.1"/>
    </source>
</evidence>
<reference evidence="2 3" key="1">
    <citation type="submission" date="2015-09" db="EMBL/GenBank/DDBJ databases">
        <title>A metagenomics-based metabolic model of nitrate-dependent anaerobic oxidation of methane by Methanoperedens-like archaea.</title>
        <authorList>
            <person name="Arshad A."/>
            <person name="Speth D.R."/>
            <person name="De Graaf R.M."/>
            <person name="Op Den Camp H.J."/>
            <person name="Jetten M.S."/>
            <person name="Welte C.U."/>
        </authorList>
    </citation>
    <scope>NUCLEOTIDE SEQUENCE [LARGE SCALE GENOMIC DNA]</scope>
</reference>
<dbReference type="AlphaFoldDB" id="A0A0P8ABE5"/>
<gene>
    <name evidence="2" type="ORF">MPEBLZ_04152</name>
</gene>
<feature type="non-terminal residue" evidence="2">
    <location>
        <position position="193"/>
    </location>
</feature>
<accession>A0A0P8ABE5</accession>
<feature type="region of interest" description="Disordered" evidence="1">
    <location>
        <begin position="149"/>
        <end position="193"/>
    </location>
</feature>